<protein>
    <submittedName>
        <fullName evidence="1">Uncharacterized protein</fullName>
    </submittedName>
</protein>
<dbReference type="AlphaFoldDB" id="A0A918V555"/>
<evidence type="ECO:0000313" key="1">
    <source>
        <dbReference type="EMBL" id="GGZ69525.1"/>
    </source>
</evidence>
<organism evidence="1 2">
    <name type="scientific">Algibacter mikhailovii</name>
    <dbReference type="NCBI Taxonomy" id="425498"/>
    <lineage>
        <taxon>Bacteria</taxon>
        <taxon>Pseudomonadati</taxon>
        <taxon>Bacteroidota</taxon>
        <taxon>Flavobacteriia</taxon>
        <taxon>Flavobacteriales</taxon>
        <taxon>Flavobacteriaceae</taxon>
        <taxon>Algibacter</taxon>
    </lineage>
</organism>
<gene>
    <name evidence="1" type="ORF">GCM10007028_03190</name>
</gene>
<name>A0A918V555_9FLAO</name>
<sequence length="55" mass="6538">MRDLSLLAFEEFFILGRSVDKYTVYVSISKKILEINVKLLVEKRGHKLQLYHKIN</sequence>
<proteinExistence type="predicted"/>
<evidence type="ECO:0000313" key="2">
    <source>
        <dbReference type="Proteomes" id="UP000636004"/>
    </source>
</evidence>
<keyword evidence="2" id="KW-1185">Reference proteome</keyword>
<reference evidence="1" key="2">
    <citation type="submission" date="2020-09" db="EMBL/GenBank/DDBJ databases">
        <authorList>
            <person name="Sun Q."/>
            <person name="Kim S."/>
        </authorList>
    </citation>
    <scope>NUCLEOTIDE SEQUENCE</scope>
    <source>
        <strain evidence="1">KCTC 12710</strain>
    </source>
</reference>
<reference evidence="1" key="1">
    <citation type="journal article" date="2014" name="Int. J. Syst. Evol. Microbiol.">
        <title>Complete genome sequence of Corynebacterium casei LMG S-19264T (=DSM 44701T), isolated from a smear-ripened cheese.</title>
        <authorList>
            <consortium name="US DOE Joint Genome Institute (JGI-PGF)"/>
            <person name="Walter F."/>
            <person name="Albersmeier A."/>
            <person name="Kalinowski J."/>
            <person name="Ruckert C."/>
        </authorList>
    </citation>
    <scope>NUCLEOTIDE SEQUENCE</scope>
    <source>
        <strain evidence="1">KCTC 12710</strain>
    </source>
</reference>
<accession>A0A918V555</accession>
<comment type="caution">
    <text evidence="1">The sequence shown here is derived from an EMBL/GenBank/DDBJ whole genome shotgun (WGS) entry which is preliminary data.</text>
</comment>
<dbReference type="EMBL" id="BMWZ01000001">
    <property type="protein sequence ID" value="GGZ69525.1"/>
    <property type="molecule type" value="Genomic_DNA"/>
</dbReference>
<dbReference type="Proteomes" id="UP000636004">
    <property type="component" value="Unassembled WGS sequence"/>
</dbReference>